<dbReference type="SUPFAM" id="SSF51230">
    <property type="entry name" value="Single hybrid motif"/>
    <property type="match status" value="1"/>
</dbReference>
<dbReference type="Proteomes" id="UP000601736">
    <property type="component" value="Unassembled WGS sequence"/>
</dbReference>
<dbReference type="STRING" id="52442.SAMN05421880_12062"/>
<proteinExistence type="inferred from homology"/>
<evidence type="ECO:0000256" key="1">
    <source>
        <dbReference type="ARBA" id="ARBA00009249"/>
    </source>
</evidence>
<evidence type="ECO:0000313" key="6">
    <source>
        <dbReference type="EMBL" id="CAE6492811.1"/>
    </source>
</evidence>
<reference evidence="7 8" key="1">
    <citation type="submission" date="2016-10" db="EMBL/GenBank/DDBJ databases">
        <authorList>
            <person name="de Groot N.N."/>
        </authorList>
    </citation>
    <scope>NUCLEOTIDE SEQUENCE [LARGE SCALE GENOMIC DNA]</scope>
    <source>
        <strain evidence="7 8">Nm146</strain>
    </source>
</reference>
<comment type="similarity">
    <text evidence="1 3">Belongs to the GcvH family.</text>
</comment>
<dbReference type="PROSITE" id="PS00189">
    <property type="entry name" value="LIPOYL"/>
    <property type="match status" value="1"/>
</dbReference>
<evidence type="ECO:0000256" key="2">
    <source>
        <dbReference type="ARBA" id="ARBA00022823"/>
    </source>
</evidence>
<dbReference type="EMBL" id="CAJNAP010000004">
    <property type="protein sequence ID" value="CAE6492811.1"/>
    <property type="molecule type" value="Genomic_DNA"/>
</dbReference>
<accession>A0A1I4RSK1</accession>
<reference evidence="6" key="2">
    <citation type="submission" date="2021-02" db="EMBL/GenBank/DDBJ databases">
        <authorList>
            <person name="Han P."/>
        </authorList>
    </citation>
    <scope>NUCLEOTIDE SEQUENCE</scope>
    <source>
        <strain evidence="6">Nitrosomonas nitrosa 18-3D</strain>
    </source>
</reference>
<dbReference type="PANTHER" id="PTHR11715">
    <property type="entry name" value="GLYCINE CLEAVAGE SYSTEM H PROTEIN"/>
    <property type="match status" value="1"/>
</dbReference>
<name>A0A1I4RSK1_9PROT</name>
<dbReference type="EMBL" id="FOUF01000020">
    <property type="protein sequence ID" value="SFM55000.1"/>
    <property type="molecule type" value="Genomic_DNA"/>
</dbReference>
<dbReference type="GO" id="GO:0009249">
    <property type="term" value="P:protein lipoylation"/>
    <property type="evidence" value="ECO:0007669"/>
    <property type="project" value="TreeGrafter"/>
</dbReference>
<dbReference type="GO" id="GO:0019464">
    <property type="term" value="P:glycine decarboxylation via glycine cleavage system"/>
    <property type="evidence" value="ECO:0007669"/>
    <property type="project" value="UniProtKB-UniRule"/>
</dbReference>
<dbReference type="InterPro" id="IPR002930">
    <property type="entry name" value="GCV_H"/>
</dbReference>
<dbReference type="AlphaFoldDB" id="A0A1I4RSK1"/>
<dbReference type="GO" id="GO:0005829">
    <property type="term" value="C:cytosol"/>
    <property type="evidence" value="ECO:0007669"/>
    <property type="project" value="TreeGrafter"/>
</dbReference>
<comment type="subunit">
    <text evidence="3">The glycine cleavage system is composed of four proteins: P, T, L and H.</text>
</comment>
<comment type="function">
    <text evidence="3">The glycine cleavage system catalyzes the degradation of glycine. The H protein shuttles the methylamine group of glycine from the P protein to the T protein.</text>
</comment>
<dbReference type="InterPro" id="IPR017453">
    <property type="entry name" value="GCV_H_sub"/>
</dbReference>
<dbReference type="Pfam" id="PF01597">
    <property type="entry name" value="GCV_H"/>
    <property type="match status" value="1"/>
</dbReference>
<comment type="cofactor">
    <cofactor evidence="3">
        <name>(R)-lipoate</name>
        <dbReference type="ChEBI" id="CHEBI:83088"/>
    </cofactor>
    <text evidence="3">Binds 1 lipoyl cofactor covalently.</text>
</comment>
<keyword evidence="2 3" id="KW-0450">Lipoyl</keyword>
<dbReference type="Gene3D" id="2.40.50.100">
    <property type="match status" value="1"/>
</dbReference>
<dbReference type="InterPro" id="IPR033753">
    <property type="entry name" value="GCV_H/Fam206"/>
</dbReference>
<keyword evidence="8" id="KW-1185">Reference proteome</keyword>
<gene>
    <name evidence="3 6" type="primary">gcvH</name>
    <name evidence="6" type="ORF">NMYAN_120052</name>
    <name evidence="7" type="ORF">SAMN05421880_12062</name>
</gene>
<organism evidence="7 8">
    <name type="scientific">Nitrosomonas nitrosa</name>
    <dbReference type="NCBI Taxonomy" id="52442"/>
    <lineage>
        <taxon>Bacteria</taxon>
        <taxon>Pseudomonadati</taxon>
        <taxon>Pseudomonadota</taxon>
        <taxon>Betaproteobacteria</taxon>
        <taxon>Nitrosomonadales</taxon>
        <taxon>Nitrosomonadaceae</taxon>
        <taxon>Nitrosomonas</taxon>
    </lineage>
</organism>
<dbReference type="InterPro" id="IPR000089">
    <property type="entry name" value="Biotin_lipoyl"/>
</dbReference>
<dbReference type="Proteomes" id="UP000199561">
    <property type="component" value="Unassembled WGS sequence"/>
</dbReference>
<feature type="domain" description="Lipoyl-binding" evidence="5">
    <location>
        <begin position="23"/>
        <end position="104"/>
    </location>
</feature>
<evidence type="ECO:0000313" key="8">
    <source>
        <dbReference type="Proteomes" id="UP000199561"/>
    </source>
</evidence>
<dbReference type="InterPro" id="IPR003016">
    <property type="entry name" value="2-oxoA_DH_lipoyl-BS"/>
</dbReference>
<evidence type="ECO:0000259" key="5">
    <source>
        <dbReference type="PROSITE" id="PS50968"/>
    </source>
</evidence>
<dbReference type="HAMAP" id="MF_00272">
    <property type="entry name" value="GcvH"/>
    <property type="match status" value="1"/>
</dbReference>
<evidence type="ECO:0000256" key="4">
    <source>
        <dbReference type="PIRSR" id="PIRSR617453-50"/>
    </source>
</evidence>
<dbReference type="GO" id="GO:0005960">
    <property type="term" value="C:glycine cleavage complex"/>
    <property type="evidence" value="ECO:0007669"/>
    <property type="project" value="InterPro"/>
</dbReference>
<sequence>MSIPTELKYTKSHEWVKTESDGTVTIGITQHAQELLGDMVFVELPKVGRTLGQKEECAVVESVKAAADVYSPLAGEVVEVNTELESSPEKINQDPYHAWLFKLKPANVADVANLLDAQGYEKALESEAH</sequence>
<dbReference type="InterPro" id="IPR011053">
    <property type="entry name" value="Single_hybrid_motif"/>
</dbReference>
<dbReference type="CDD" id="cd06848">
    <property type="entry name" value="GCS_H"/>
    <property type="match status" value="1"/>
</dbReference>
<dbReference type="NCBIfam" id="TIGR00527">
    <property type="entry name" value="gcvH"/>
    <property type="match status" value="1"/>
</dbReference>
<dbReference type="PANTHER" id="PTHR11715:SF3">
    <property type="entry name" value="GLYCINE CLEAVAGE SYSTEM H PROTEIN-RELATED"/>
    <property type="match status" value="1"/>
</dbReference>
<dbReference type="RefSeq" id="WP_090670089.1">
    <property type="nucleotide sequence ID" value="NZ_CAJNAP010000004.1"/>
</dbReference>
<feature type="modified residue" description="N6-lipoyllysine" evidence="3 4">
    <location>
        <position position="64"/>
    </location>
</feature>
<evidence type="ECO:0000256" key="3">
    <source>
        <dbReference type="HAMAP-Rule" id="MF_00272"/>
    </source>
</evidence>
<evidence type="ECO:0000313" key="7">
    <source>
        <dbReference type="EMBL" id="SFM55000.1"/>
    </source>
</evidence>
<protein>
    <recommendedName>
        <fullName evidence="3">Glycine cleavage system H protein</fullName>
    </recommendedName>
</protein>
<dbReference type="OrthoDB" id="9796712at2"/>
<dbReference type="PROSITE" id="PS50968">
    <property type="entry name" value="BIOTINYL_LIPOYL"/>
    <property type="match status" value="1"/>
</dbReference>
<dbReference type="NCBIfam" id="NF002270">
    <property type="entry name" value="PRK01202.1"/>
    <property type="match status" value="1"/>
</dbReference>